<dbReference type="EMBL" id="JAGKHQ010000017">
    <property type="protein sequence ID" value="KAG7490364.1"/>
    <property type="molecule type" value="Genomic_DNA"/>
</dbReference>
<dbReference type="InterPro" id="IPR056199">
    <property type="entry name" value="SPEF2_C"/>
</dbReference>
<feature type="region of interest" description="Disordered" evidence="2">
    <location>
        <begin position="972"/>
        <end position="1005"/>
    </location>
</feature>
<evidence type="ECO:0000256" key="1">
    <source>
        <dbReference type="SAM" id="Coils"/>
    </source>
</evidence>
<dbReference type="GO" id="GO:0097225">
    <property type="term" value="C:sperm midpiece"/>
    <property type="evidence" value="ECO:0007669"/>
    <property type="project" value="TreeGrafter"/>
</dbReference>
<comment type="caution">
    <text evidence="4">The sequence shown here is derived from an EMBL/GenBank/DDBJ whole genome shotgun (WGS) entry which is preliminary data.</text>
</comment>
<feature type="domain" description="Fibronectin type-III" evidence="3">
    <location>
        <begin position="467"/>
        <end position="568"/>
    </location>
</feature>
<keyword evidence="4" id="KW-0282">Flagellum</keyword>
<dbReference type="InterPro" id="IPR040817">
    <property type="entry name" value="LIFR_D2"/>
</dbReference>
<feature type="compositionally biased region" description="Basic and acidic residues" evidence="2">
    <location>
        <begin position="873"/>
        <end position="882"/>
    </location>
</feature>
<reference evidence="4 5" key="1">
    <citation type="journal article" date="2021" name="Sci. Rep.">
        <title>Chromosome anchoring in Senegalese sole (Solea senegalensis) reveals sex-associated markers and genome rearrangements in flatfish.</title>
        <authorList>
            <person name="Guerrero-Cozar I."/>
            <person name="Gomez-Garrido J."/>
            <person name="Berbel C."/>
            <person name="Martinez-Blanch J.F."/>
            <person name="Alioto T."/>
            <person name="Claros M.G."/>
            <person name="Gagnaire P.A."/>
            <person name="Manchado M."/>
        </authorList>
    </citation>
    <scope>NUCLEOTIDE SEQUENCE [LARGE SCALE GENOMIC DNA]</scope>
    <source>
        <strain evidence="4">Sse05_10M</strain>
    </source>
</reference>
<dbReference type="Pfam" id="PF24082">
    <property type="entry name" value="SPEF2_C"/>
    <property type="match status" value="1"/>
</dbReference>
<dbReference type="GO" id="GO:0002177">
    <property type="term" value="C:manchette"/>
    <property type="evidence" value="ECO:0007669"/>
    <property type="project" value="TreeGrafter"/>
</dbReference>
<dbReference type="Proteomes" id="UP000693946">
    <property type="component" value="Linkage Group LG5"/>
</dbReference>
<proteinExistence type="predicted"/>
<dbReference type="Pfam" id="PF00406">
    <property type="entry name" value="ADK"/>
    <property type="match status" value="1"/>
</dbReference>
<evidence type="ECO:0000313" key="5">
    <source>
        <dbReference type="Proteomes" id="UP000693946"/>
    </source>
</evidence>
<dbReference type="InterPro" id="IPR003961">
    <property type="entry name" value="FN3_dom"/>
</dbReference>
<accession>A0AAV6QKW4</accession>
<organism evidence="4 5">
    <name type="scientific">Solea senegalensis</name>
    <name type="common">Senegalese sole</name>
    <dbReference type="NCBI Taxonomy" id="28829"/>
    <lineage>
        <taxon>Eukaryota</taxon>
        <taxon>Metazoa</taxon>
        <taxon>Chordata</taxon>
        <taxon>Craniata</taxon>
        <taxon>Vertebrata</taxon>
        <taxon>Euteleostomi</taxon>
        <taxon>Actinopterygii</taxon>
        <taxon>Neopterygii</taxon>
        <taxon>Teleostei</taxon>
        <taxon>Neoteleostei</taxon>
        <taxon>Acanthomorphata</taxon>
        <taxon>Carangaria</taxon>
        <taxon>Pleuronectiformes</taxon>
        <taxon>Pleuronectoidei</taxon>
        <taxon>Soleidae</taxon>
        <taxon>Solea</taxon>
    </lineage>
</organism>
<feature type="region of interest" description="Disordered" evidence="2">
    <location>
        <begin position="2106"/>
        <end position="2155"/>
    </location>
</feature>
<feature type="domain" description="Fibronectin type-III" evidence="3">
    <location>
        <begin position="662"/>
        <end position="758"/>
    </location>
</feature>
<keyword evidence="5" id="KW-1185">Reference proteome</keyword>
<dbReference type="InterPro" id="IPR054517">
    <property type="entry name" value="SPEF2_D5"/>
</dbReference>
<evidence type="ECO:0000313" key="4">
    <source>
        <dbReference type="EMBL" id="KAG7490364.1"/>
    </source>
</evidence>
<feature type="region of interest" description="Disordered" evidence="2">
    <location>
        <begin position="843"/>
        <end position="895"/>
    </location>
</feature>
<dbReference type="Pfam" id="PF22946">
    <property type="entry name" value="SPEF2_D5"/>
    <property type="match status" value="1"/>
</dbReference>
<sequence length="2697" mass="304896">MWLHWERANCTVRRFCFTRGRPLSLSCYPGCLAWCSCSGQNHHRSLCKQTLGQLITMPRSSSSPKSKSLCCRVWLTCALLGLSAAHTLAKDVLGVPQQVSLSANMVAQQLSISWLGGAATTFDLMILRTELNETVFYETVSVTMNQVSGLHQWNWTSLDPLECTSLSIKVRSRDGQVTSEWSNTQIFQGNDLPSNENFQLYPQERIMPVGSNATFCCIVKEGQLFRSIQYGSRITTTTRLSRRSYATTVVNQGPSSSWGTNVVCFDSLKEPQGTVVFVGYPPLLSDFVCETYDLTSALCQWNEARDTKLYGKRGTRFTLNKRDCPKGRQQQRQKKCSVAQWEGNWTLIAENPLGQYIITDSAELSHRVHPVAPVNVSAVIHAWNATVLWQWTYSSYSSLALVCQVELSCHGSKTNYTVSGEGLQSVVLSDLYPYEDYSVQIRCGAQQNFWKWGNWSEAFTFKTNPYVPDAPDVWMWLNGDSTGQIVWKPLTQRQSHDQITGYEVTFWSTEENLQHTHIFSPDTTAAPINLTQIAPFSSDTKVIATVIAKNTEGPSQPANVVIRLTDAEPVAVSRAVYTDKGFPLFWQSNDNATCGYVVEWHNTVCTRNCPVDWIKLDAGTTDVLVESANFQPGVRYTFSLFSCTSEGRELLQHWQGYVQELVPSSSVILSTSQQGSDVLLTWGEIPLVSRRGFLLGYNIYNSSDSELKLIGNVPDKGSRSYIVTGLKEGSHKFTVKAYTSAGEDTGATSSVTVETNMDWLILEILTSLGITAFFLIIVTFICYKKRKWVKKAFYPDIPEPKLPGDWSRTQGPLDVKPSSNSIIHIVDKSDHDPSKEMLVAIPEEDEDEDGQSMEDESVDTDEPTSLRYYNQVVDERPIRPRYPDSSASSASSLDSVRTDVTYTGIQTSGSSLVFQLDPAGSSDDHQPHADLSVSCGGGGGGGGGYRPQMQPRAQNDDIILASPEPLDEPLVASAGGYKPQSSWHLDSPVEAEESGGRAPSLGSPTSVASTQFLLPDGEEHAEAKRSWLNELRLTKVVEPKTIAKEFSTGYLIGEVLHKYQLQNDFHLFTRKDTSISKVNNYTRLEPTIQLLGISFDVNTAQELMQEKQGVASRLLYQLYTALENKKKAEMTGTMMEIMQPAAIAGLHKKLHNKYTDRLHQVVKRDADMKLQKITQHYEETFQQLKNRAVPIHHIQQKSSLKVQNERTKNIEKLPRQKFIGIMSSNQAAPVQVPKPPPYAKQLHLKKRRLQQQQQQQHKERQAQTVQNEIYLFESNRKKLLTAGVPSSSSSLPIAGYVLTSGSGSGFEEHGSGSQFMLQPNSKYMQELRQKLEENAAARKQRDKRRDRFLVEQLRAHEAQEEAWRNEQLVKRLTRQTQQELRLATQLLQIRVQKEVIRQNRLFREQQYQQRRERDYQEALQREAALAQQVKLDHADEIRKEFEFFNKIVAERAQRKYEKHFNSCKDIIEQMLDLATKIGEFRLITENLIPEKLMREWKELFLSGFPLYEPITDPLPGLESSTPVDPVDIKKQELLNNQEYDEYTNMVCDWIWPKEAGETKSPPTNNNILGHVIQRLRNIAYPIIEKPSTPPFPPFILKACVLGKFCSGKTTCLAKIAKAHGISFLSADTLVEEMLNAYHNEEEMSTLAAKGAAAEEELKKGHGIPNELLVDIIVEAIRQVPPESGWILEGFPVDITQAHLLEKALGGSVEVVNEMEKSRTDLVMDPDPPKPKPPPDPVLDLVLLLDIPDDVVIRRAFSHAVGANTDTAADTTHNPSDKNVYLAQIPHRITAFQDTWPKLEKWFGTKQNILVHVDANVDEEVLCKRVESVLQCYVMAEHKASITLPGDHPPPVSDNSAGLKDSSSSLKKNKISPSVESPPKSNTHSLRGRSEKTSPSSVTNGAHKDQAKPSSPHSLPPNWVYVDERLPPEIPEYLCSHWDKLCVSYVKGIKTVMQQLRSQTAVICHHLYNIREEFKHKLWRSDVKQEFVSEWQTDFNSISDDMREDEETKAELHLRLDELHERLRDISNKRKEQNEKERSSLMHSGWLEDHTAIIIRHHTAFIQVELGRFQETVSVLRVYYFSMRKEMLLEPPSNFVCIPLLGKSEVKDQGESTEPADTGHQNDEEKKKKPKFLQFISKQPDPPGRVSKVQEQCHTEPVKPTLEKFISDYDEAVGAITKLVLAETNQGETKEQKEKPQEKEKEKATTDSGKKKKGKQSSKDQKVPGPPKTSLTPSPVESDGKRSEETFDKKVRNKSQKEYAAVLDHEENAAKVRIALVKGHGVANVKHLQSRAHKAFSDMDKWLKEYYHAEMKSIDQLIEVARHHIETGARLHNELVLTFTDFYLNGDCLMVTSQPRLPHPPPLETSTPCTPTVTQLVSLYLQLCHVAPSGFMSSFEFSNLLRDITCVDMSRNPLPELWINLTERQLMEIVTPLTDQYELIDWRWFLLSAALPWPFPSLTQLLVVLQHFKAEDPENTGFIDREQYLQTELWFARESVQPATDDPPEPLPFDRLSYLRKFFFQLFADHSVSPPQLDYVSMLQYFAADPVPRQAFIRALSVRVGQVLEQSTEGKLVKSMPSIKDDTELSRSQSVGVSEDILEGQRVSMPALLAVICHKITKTKDNKVRPPGCPSEKEHTEKLVDIFSELGYEPEDSVPFSTLSQHPFIQSLMETSTHYQLVKIHEILLPDQGEGCIQDNNN</sequence>
<dbReference type="InterPro" id="IPR052634">
    <property type="entry name" value="Sperm_flagellar-bone_growth"/>
</dbReference>
<feature type="compositionally biased region" description="Acidic residues" evidence="2">
    <location>
        <begin position="843"/>
        <end position="862"/>
    </location>
</feature>
<dbReference type="Pfam" id="PF21177">
    <property type="entry name" value="LIF-R_Ig-like"/>
    <property type="match status" value="1"/>
</dbReference>
<evidence type="ECO:0000256" key="2">
    <source>
        <dbReference type="SAM" id="MobiDB-lite"/>
    </source>
</evidence>
<name>A0AAV6QKW4_SOLSE</name>
<protein>
    <submittedName>
        <fullName evidence="4">Sperm flagellar protein 2</fullName>
    </submittedName>
</protein>
<dbReference type="InterPro" id="IPR048497">
    <property type="entry name" value="LIF-R-like_Ig-like"/>
</dbReference>
<feature type="coiled-coil region" evidence="1">
    <location>
        <begin position="2001"/>
        <end position="2035"/>
    </location>
</feature>
<keyword evidence="4" id="KW-0966">Cell projection</keyword>
<feature type="compositionally biased region" description="Low complexity" evidence="2">
    <location>
        <begin position="1852"/>
        <end position="1873"/>
    </location>
</feature>
<feature type="compositionally biased region" description="Gly residues" evidence="2">
    <location>
        <begin position="935"/>
        <end position="945"/>
    </location>
</feature>
<dbReference type="Pfam" id="PF06294">
    <property type="entry name" value="CH_2"/>
    <property type="match status" value="1"/>
</dbReference>
<dbReference type="SMART" id="SM00060">
    <property type="entry name" value="FN3"/>
    <property type="match status" value="3"/>
</dbReference>
<dbReference type="GO" id="GO:0007288">
    <property type="term" value="P:sperm axoneme assembly"/>
    <property type="evidence" value="ECO:0007669"/>
    <property type="project" value="TreeGrafter"/>
</dbReference>
<dbReference type="PANTHER" id="PTHR14919">
    <property type="entry name" value="KPL2-RELATED"/>
    <property type="match status" value="1"/>
</dbReference>
<feature type="region of interest" description="Disordered" evidence="2">
    <location>
        <begin position="2184"/>
        <end position="2253"/>
    </location>
</feature>
<feature type="region of interest" description="Disordered" evidence="2">
    <location>
        <begin position="1842"/>
        <end position="1917"/>
    </location>
</feature>
<keyword evidence="4" id="KW-0969">Cilium</keyword>
<feature type="domain" description="Fibronectin type-III" evidence="3">
    <location>
        <begin position="372"/>
        <end position="466"/>
    </location>
</feature>
<dbReference type="GO" id="GO:0005737">
    <property type="term" value="C:cytoplasm"/>
    <property type="evidence" value="ECO:0007669"/>
    <property type="project" value="UniProtKB-ARBA"/>
</dbReference>
<keyword evidence="1" id="KW-0175">Coiled coil</keyword>
<feature type="compositionally biased region" description="Low complexity" evidence="2">
    <location>
        <begin position="884"/>
        <end position="895"/>
    </location>
</feature>
<feature type="compositionally biased region" description="Basic and acidic residues" evidence="2">
    <location>
        <begin position="2237"/>
        <end position="2249"/>
    </location>
</feature>
<dbReference type="Pfam" id="PF25552">
    <property type="entry name" value="LIFR_D4"/>
    <property type="match status" value="1"/>
</dbReference>
<gene>
    <name evidence="4" type="ORF">JOB18_033928</name>
</gene>
<dbReference type="PANTHER" id="PTHR14919:SF0">
    <property type="entry name" value="SPERM FLAGELLAR PROTEIN 2"/>
    <property type="match status" value="1"/>
</dbReference>
<feature type="region of interest" description="Disordered" evidence="2">
    <location>
        <begin position="918"/>
        <end position="946"/>
    </location>
</feature>
<dbReference type="PROSITE" id="PS50853">
    <property type="entry name" value="FN3"/>
    <property type="match status" value="3"/>
</dbReference>
<dbReference type="CDD" id="cd00063">
    <property type="entry name" value="FN3"/>
    <property type="match status" value="1"/>
</dbReference>
<feature type="compositionally biased region" description="Basic and acidic residues" evidence="2">
    <location>
        <begin position="2187"/>
        <end position="2208"/>
    </location>
</feature>
<evidence type="ECO:0000259" key="3">
    <source>
        <dbReference type="PROSITE" id="PS50853"/>
    </source>
</evidence>
<dbReference type="Pfam" id="PF17971">
    <property type="entry name" value="LIFR_D2"/>
    <property type="match status" value="1"/>
</dbReference>
<dbReference type="InterPro" id="IPR010441">
    <property type="entry name" value="CH_2"/>
</dbReference>